<dbReference type="PANTHER" id="PTHR43731">
    <property type="entry name" value="RHOMBOID PROTEASE"/>
    <property type="match status" value="1"/>
</dbReference>
<sequence>MEPLLTHLTRQRARDIGLLLTTEGIAHRIDAEQGRLTLLVAPEDALRCEALIATYDAENRPRPERAWALAPSWSGFFAAGVILVIFLKTGPLTGFEEPVKLYAASSSRILSGEWYRTLTALFLHSGWPHLLGNMAGLIIFSTGVFQICGDGVGWFLLLAAAALANAVNAIWFAGMGHISFGASTLVFASAGLLASGGTLKRLLSDAPPWRALMPFGAGLAILAFTGVGPGSDVSGHLLGFGFGLGAGVLPGLVPEKQGPLLQAGGLVASALACSLAFYLGQGGAL</sequence>
<keyword evidence="5 7" id="KW-1133">Transmembrane helix</keyword>
<name>A0A1G5IPR1_9BACT</name>
<dbReference type="Pfam" id="PF01694">
    <property type="entry name" value="Rhomboid"/>
    <property type="match status" value="1"/>
</dbReference>
<dbReference type="InterPro" id="IPR022764">
    <property type="entry name" value="Peptidase_S54_rhomboid_dom"/>
</dbReference>
<comment type="similarity">
    <text evidence="2">Belongs to the peptidase S54 family.</text>
</comment>
<keyword evidence="6 7" id="KW-0472">Membrane</keyword>
<dbReference type="AlphaFoldDB" id="A0A1G5IPR1"/>
<evidence type="ECO:0000256" key="4">
    <source>
        <dbReference type="ARBA" id="ARBA00022801"/>
    </source>
</evidence>
<evidence type="ECO:0000259" key="8">
    <source>
        <dbReference type="Pfam" id="PF01694"/>
    </source>
</evidence>
<gene>
    <name evidence="9" type="ORF">SAMN05216233_12153</name>
</gene>
<accession>A0A1G5IPR1</accession>
<evidence type="ECO:0000313" key="9">
    <source>
        <dbReference type="EMBL" id="SCY78125.1"/>
    </source>
</evidence>
<comment type="subcellular location">
    <subcellularLocation>
        <location evidence="1">Membrane</location>
        <topology evidence="1">Multi-pass membrane protein</topology>
    </subcellularLocation>
</comment>
<evidence type="ECO:0000256" key="3">
    <source>
        <dbReference type="ARBA" id="ARBA00022692"/>
    </source>
</evidence>
<dbReference type="EMBL" id="FMUX01000021">
    <property type="protein sequence ID" value="SCY78125.1"/>
    <property type="molecule type" value="Genomic_DNA"/>
</dbReference>
<proteinExistence type="inferred from homology"/>
<keyword evidence="4" id="KW-0378">Hydrolase</keyword>
<keyword evidence="10" id="KW-1185">Reference proteome</keyword>
<evidence type="ECO:0000256" key="2">
    <source>
        <dbReference type="ARBA" id="ARBA00009045"/>
    </source>
</evidence>
<reference evidence="9 10" key="1">
    <citation type="submission" date="2016-10" db="EMBL/GenBank/DDBJ databases">
        <authorList>
            <person name="de Groot N.N."/>
        </authorList>
    </citation>
    <scope>NUCLEOTIDE SEQUENCE [LARGE SCALE GENOMIC DNA]</scope>
    <source>
        <strain evidence="9 10">AA1</strain>
    </source>
</reference>
<dbReference type="InterPro" id="IPR035952">
    <property type="entry name" value="Rhomboid-like_sf"/>
</dbReference>
<evidence type="ECO:0000256" key="7">
    <source>
        <dbReference type="SAM" id="Phobius"/>
    </source>
</evidence>
<dbReference type="RefSeq" id="WP_092214138.1">
    <property type="nucleotide sequence ID" value="NZ_FMUX01000021.1"/>
</dbReference>
<protein>
    <submittedName>
        <fullName evidence="9">Membrane associated serine protease, rhomboid family</fullName>
    </submittedName>
</protein>
<keyword evidence="3 7" id="KW-0812">Transmembrane</keyword>
<feature type="transmembrane region" description="Helical" evidence="7">
    <location>
        <begin position="66"/>
        <end position="87"/>
    </location>
</feature>
<feature type="domain" description="Peptidase S54 rhomboid" evidence="8">
    <location>
        <begin position="112"/>
        <end position="248"/>
    </location>
</feature>
<dbReference type="OrthoDB" id="9813074at2"/>
<dbReference type="GO" id="GO:0016020">
    <property type="term" value="C:membrane"/>
    <property type="evidence" value="ECO:0007669"/>
    <property type="project" value="UniProtKB-SubCell"/>
</dbReference>
<organism evidence="9 10">
    <name type="scientific">Desulfoluna spongiiphila</name>
    <dbReference type="NCBI Taxonomy" id="419481"/>
    <lineage>
        <taxon>Bacteria</taxon>
        <taxon>Pseudomonadati</taxon>
        <taxon>Thermodesulfobacteriota</taxon>
        <taxon>Desulfobacteria</taxon>
        <taxon>Desulfobacterales</taxon>
        <taxon>Desulfolunaceae</taxon>
        <taxon>Desulfoluna</taxon>
    </lineage>
</organism>
<feature type="transmembrane region" description="Helical" evidence="7">
    <location>
        <begin position="211"/>
        <end position="227"/>
    </location>
</feature>
<dbReference type="GO" id="GO:0006508">
    <property type="term" value="P:proteolysis"/>
    <property type="evidence" value="ECO:0007669"/>
    <property type="project" value="UniProtKB-KW"/>
</dbReference>
<dbReference type="PANTHER" id="PTHR43731:SF14">
    <property type="entry name" value="PRESENILIN-ASSOCIATED RHOMBOID-LIKE PROTEIN, MITOCHONDRIAL"/>
    <property type="match status" value="1"/>
</dbReference>
<feature type="transmembrane region" description="Helical" evidence="7">
    <location>
        <begin position="233"/>
        <end position="253"/>
    </location>
</feature>
<evidence type="ECO:0000256" key="5">
    <source>
        <dbReference type="ARBA" id="ARBA00022989"/>
    </source>
</evidence>
<feature type="transmembrane region" description="Helical" evidence="7">
    <location>
        <begin position="260"/>
        <end position="279"/>
    </location>
</feature>
<dbReference type="SUPFAM" id="SSF144091">
    <property type="entry name" value="Rhomboid-like"/>
    <property type="match status" value="1"/>
</dbReference>
<keyword evidence="9" id="KW-0645">Protease</keyword>
<evidence type="ECO:0000313" key="10">
    <source>
        <dbReference type="Proteomes" id="UP000198870"/>
    </source>
</evidence>
<dbReference type="Gene3D" id="1.20.1540.10">
    <property type="entry name" value="Rhomboid-like"/>
    <property type="match status" value="1"/>
</dbReference>
<feature type="transmembrane region" description="Helical" evidence="7">
    <location>
        <begin position="178"/>
        <end position="199"/>
    </location>
</feature>
<dbReference type="STRING" id="419481.SAMN05216233_12153"/>
<evidence type="ECO:0000256" key="1">
    <source>
        <dbReference type="ARBA" id="ARBA00004141"/>
    </source>
</evidence>
<evidence type="ECO:0000256" key="6">
    <source>
        <dbReference type="ARBA" id="ARBA00023136"/>
    </source>
</evidence>
<dbReference type="InterPro" id="IPR050925">
    <property type="entry name" value="Rhomboid_protease_S54"/>
</dbReference>
<dbReference type="Proteomes" id="UP000198870">
    <property type="component" value="Unassembled WGS sequence"/>
</dbReference>
<dbReference type="GO" id="GO:0004252">
    <property type="term" value="F:serine-type endopeptidase activity"/>
    <property type="evidence" value="ECO:0007669"/>
    <property type="project" value="InterPro"/>
</dbReference>